<evidence type="ECO:0000313" key="2">
    <source>
        <dbReference type="Proteomes" id="UP001162162"/>
    </source>
</evidence>
<dbReference type="NCBIfam" id="TIGR01549">
    <property type="entry name" value="HAD-SF-IA-v1"/>
    <property type="match status" value="1"/>
</dbReference>
<dbReference type="CDD" id="cd16415">
    <property type="entry name" value="HAD_dREG-2_like"/>
    <property type="match status" value="1"/>
</dbReference>
<dbReference type="SUPFAM" id="SSF56784">
    <property type="entry name" value="HAD-like"/>
    <property type="match status" value="1"/>
</dbReference>
<organism evidence="1 2">
    <name type="scientific">Aromia moschata</name>
    <dbReference type="NCBI Taxonomy" id="1265417"/>
    <lineage>
        <taxon>Eukaryota</taxon>
        <taxon>Metazoa</taxon>
        <taxon>Ecdysozoa</taxon>
        <taxon>Arthropoda</taxon>
        <taxon>Hexapoda</taxon>
        <taxon>Insecta</taxon>
        <taxon>Pterygota</taxon>
        <taxon>Neoptera</taxon>
        <taxon>Endopterygota</taxon>
        <taxon>Coleoptera</taxon>
        <taxon>Polyphaga</taxon>
        <taxon>Cucujiformia</taxon>
        <taxon>Chrysomeloidea</taxon>
        <taxon>Cerambycidae</taxon>
        <taxon>Cerambycinae</taxon>
        <taxon>Callichromatini</taxon>
        <taxon>Aromia</taxon>
    </lineage>
</organism>
<dbReference type="SFLD" id="SFLDS00003">
    <property type="entry name" value="Haloacid_Dehalogenase"/>
    <property type="match status" value="1"/>
</dbReference>
<gene>
    <name evidence="1" type="ORF">NQ318_009223</name>
</gene>
<dbReference type="AlphaFoldDB" id="A0AAV8X0G7"/>
<dbReference type="EMBL" id="JAPWTK010001512">
    <property type="protein sequence ID" value="KAJ8932269.1"/>
    <property type="molecule type" value="Genomic_DNA"/>
</dbReference>
<dbReference type="PRINTS" id="PR00413">
    <property type="entry name" value="HADHALOGNASE"/>
</dbReference>
<dbReference type="PANTHER" id="PTHR46191:SF2">
    <property type="entry name" value="HALOACID DEHALOGENASE-LIKE HYDROLASE DOMAIN-CONTAINING PROTEIN 3"/>
    <property type="match status" value="1"/>
</dbReference>
<dbReference type="Gene3D" id="1.10.150.720">
    <property type="entry name" value="Haloacid dehalogenase-like hydrolase"/>
    <property type="match status" value="1"/>
</dbReference>
<evidence type="ECO:0000313" key="1">
    <source>
        <dbReference type="EMBL" id="KAJ8932269.1"/>
    </source>
</evidence>
<sequence>MMNCRNIRLITFDVTNTLLKFRSAPGKQYGEVGALYGILCDNNALGKNFKAHWRKMNVEHPNFGLYTGLGWEHWWKMVVKGTFNDSKINVEDEKLDAVASHLIEVYKTSTCWQQGYGVSGLLSYLRNKGIPMGIISNFDPRLSTTLVNTKLRHYFQFVITSYEIGIEKPNPKIFEEAMHISKLWNLRPQECLHIGDTVMLDYHGARNSSWHGLLVNDKDADHLTTKYPDLDREHLFANLYDVHKHFLENSDEKLRAQTLC</sequence>
<dbReference type="InterPro" id="IPR044924">
    <property type="entry name" value="HAD-SF_hydro_IA_REG-2-like_cap"/>
</dbReference>
<dbReference type="Proteomes" id="UP001162162">
    <property type="component" value="Unassembled WGS sequence"/>
</dbReference>
<proteinExistence type="predicted"/>
<dbReference type="SFLD" id="SFLDG01129">
    <property type="entry name" value="C1.5:_HAD__Beta-PGM__Phosphata"/>
    <property type="match status" value="1"/>
</dbReference>
<keyword evidence="2" id="KW-1185">Reference proteome</keyword>
<accession>A0AAV8X0G7</accession>
<dbReference type="InterPro" id="IPR051828">
    <property type="entry name" value="HAD-like_hydrolase_domain"/>
</dbReference>
<comment type="caution">
    <text evidence="1">The sequence shown here is derived from an EMBL/GenBank/DDBJ whole genome shotgun (WGS) entry which is preliminary data.</text>
</comment>
<dbReference type="Pfam" id="PF00702">
    <property type="entry name" value="Hydrolase"/>
    <property type="match status" value="1"/>
</dbReference>
<dbReference type="NCBIfam" id="TIGR02252">
    <property type="entry name" value="DREG-2"/>
    <property type="match status" value="1"/>
</dbReference>
<dbReference type="InterPro" id="IPR036412">
    <property type="entry name" value="HAD-like_sf"/>
</dbReference>
<dbReference type="InterPro" id="IPR011949">
    <property type="entry name" value="HAD-SF_hydro_IA_REG-2-like"/>
</dbReference>
<dbReference type="GO" id="GO:0005634">
    <property type="term" value="C:nucleus"/>
    <property type="evidence" value="ECO:0007669"/>
    <property type="project" value="TreeGrafter"/>
</dbReference>
<dbReference type="InterPro" id="IPR023214">
    <property type="entry name" value="HAD_sf"/>
</dbReference>
<name>A0AAV8X0G7_9CUCU</name>
<reference evidence="1" key="1">
    <citation type="journal article" date="2023" name="Insect Mol. Biol.">
        <title>Genome sequencing provides insights into the evolution of gene families encoding plant cell wall-degrading enzymes in longhorned beetles.</title>
        <authorList>
            <person name="Shin N.R."/>
            <person name="Okamura Y."/>
            <person name="Kirsch R."/>
            <person name="Pauchet Y."/>
        </authorList>
    </citation>
    <scope>NUCLEOTIDE SEQUENCE</scope>
    <source>
        <strain evidence="1">AMC_N1</strain>
    </source>
</reference>
<dbReference type="Gene3D" id="3.40.50.1000">
    <property type="entry name" value="HAD superfamily/HAD-like"/>
    <property type="match status" value="1"/>
</dbReference>
<dbReference type="PANTHER" id="PTHR46191">
    <property type="match status" value="1"/>
</dbReference>
<protein>
    <recommendedName>
        <fullName evidence="3">Rhythmically expressed gene 2 protein</fullName>
    </recommendedName>
</protein>
<dbReference type="InterPro" id="IPR006439">
    <property type="entry name" value="HAD-SF_hydro_IA"/>
</dbReference>
<evidence type="ECO:0008006" key="3">
    <source>
        <dbReference type="Google" id="ProtNLM"/>
    </source>
</evidence>